<dbReference type="EMBL" id="FTNK01000050">
    <property type="protein sequence ID" value="SIR73105.1"/>
    <property type="molecule type" value="Genomic_DNA"/>
</dbReference>
<reference evidence="1 2" key="1">
    <citation type="submission" date="2017-01" db="EMBL/GenBank/DDBJ databases">
        <authorList>
            <person name="Varghese N."/>
            <person name="Submissions S."/>
        </authorList>
    </citation>
    <scope>NUCLEOTIDE SEQUENCE [LARGE SCALE GENOMIC DNA]</scope>
    <source>
        <strain evidence="1 2">ATCC 23464</strain>
    </source>
</reference>
<protein>
    <submittedName>
        <fullName evidence="1">Uncharacterized protein</fullName>
    </submittedName>
</protein>
<accession>A0ABY1KEW4</accession>
<name>A0ABY1KEW4_9BACL</name>
<dbReference type="InterPro" id="IPR011067">
    <property type="entry name" value="Plasmid_toxin/cell-grow_inhib"/>
</dbReference>
<comment type="caution">
    <text evidence="1">The sequence shown here is derived from an EMBL/GenBank/DDBJ whole genome shotgun (WGS) entry which is preliminary data.</text>
</comment>
<proteinExistence type="predicted"/>
<evidence type="ECO:0000313" key="1">
    <source>
        <dbReference type="EMBL" id="SIR73105.1"/>
    </source>
</evidence>
<dbReference type="RefSeq" id="WP_068590981.1">
    <property type="nucleotide sequence ID" value="NZ_FTNK01000050.1"/>
</dbReference>
<dbReference type="Gene3D" id="2.30.30.110">
    <property type="match status" value="1"/>
</dbReference>
<sequence>MRNILDLEEFERSEMLGISNGLILDSQLKKLAKTLSQIVDDSTTPAYTRLDTLDRISRYVDSAKKHSIKDDRTGELKPVVSQYMIVRVNFAGLGSELDNIHYGIVWNADRKRDHISIIPTTSFKPASTLETGETFNIGKVGFLSGETVVLMNQITSVSRKRIRTARHFNPTSDKKELVKLSLLQQKRVMEGFRIYGLKEESLSSKYIRNSFSDRLPMFDDPELQYQHLHRPIIEIENTKDLVVYRLYDSEQEFNLHRKPFQLMDSTRNNVIKDWVEAKAIWDPDTETFVKERDEVRKDAYIVIQDAIEKFVTSEIKSDEVTA</sequence>
<dbReference type="Proteomes" id="UP000186666">
    <property type="component" value="Unassembled WGS sequence"/>
</dbReference>
<evidence type="ECO:0000313" key="2">
    <source>
        <dbReference type="Proteomes" id="UP000186666"/>
    </source>
</evidence>
<organism evidence="1 2">
    <name type="scientific">Paenibacillus macquariensis</name>
    <dbReference type="NCBI Taxonomy" id="948756"/>
    <lineage>
        <taxon>Bacteria</taxon>
        <taxon>Bacillati</taxon>
        <taxon>Bacillota</taxon>
        <taxon>Bacilli</taxon>
        <taxon>Bacillales</taxon>
        <taxon>Paenibacillaceae</taxon>
        <taxon>Paenibacillus</taxon>
    </lineage>
</organism>
<keyword evidence="2" id="KW-1185">Reference proteome</keyword>
<gene>
    <name evidence="1" type="ORF">SAMN05421578_1506</name>
</gene>